<dbReference type="SUPFAM" id="SSF159709">
    <property type="entry name" value="PhnH-like"/>
    <property type="match status" value="1"/>
</dbReference>
<name>A0A368WDE7_9BACL</name>
<dbReference type="RefSeq" id="WP_114377995.1">
    <property type="nucleotide sequence ID" value="NZ_QPJD01000001.1"/>
</dbReference>
<dbReference type="Proteomes" id="UP000252415">
    <property type="component" value="Unassembled WGS sequence"/>
</dbReference>
<dbReference type="OrthoDB" id="154477at2"/>
<dbReference type="InterPro" id="IPR008772">
    <property type="entry name" value="Phosphonate_metab_PhnH"/>
</dbReference>
<dbReference type="Pfam" id="PF05845">
    <property type="entry name" value="PhnH"/>
    <property type="match status" value="1"/>
</dbReference>
<dbReference type="AlphaFoldDB" id="A0A368WDE7"/>
<dbReference type="EMBL" id="QPJD01000001">
    <property type="protein sequence ID" value="RCW51724.1"/>
    <property type="molecule type" value="Genomic_DNA"/>
</dbReference>
<dbReference type="GO" id="GO:0019634">
    <property type="term" value="P:organic phosphonate metabolic process"/>
    <property type="evidence" value="ECO:0007669"/>
    <property type="project" value="InterPro"/>
</dbReference>
<dbReference type="Gene3D" id="3.40.50.11310">
    <property type="entry name" value="Bacterial phosphonate metabolism protein PhnH"/>
    <property type="match status" value="1"/>
</dbReference>
<dbReference type="PIRSF" id="PIRSF020680">
    <property type="entry name" value="PhnH"/>
    <property type="match status" value="1"/>
</dbReference>
<accession>A0A368WDE7</accession>
<gene>
    <name evidence="1" type="ORF">DFP97_10164</name>
</gene>
<organism evidence="1 2">
    <name type="scientific">Paenibacillus prosopidis</name>
    <dbReference type="NCBI Taxonomy" id="630520"/>
    <lineage>
        <taxon>Bacteria</taxon>
        <taxon>Bacillati</taxon>
        <taxon>Bacillota</taxon>
        <taxon>Bacilli</taxon>
        <taxon>Bacillales</taxon>
        <taxon>Paenibacillaceae</taxon>
        <taxon>Paenibacillus</taxon>
    </lineage>
</organism>
<evidence type="ECO:0000313" key="2">
    <source>
        <dbReference type="Proteomes" id="UP000252415"/>
    </source>
</evidence>
<reference evidence="1 2" key="1">
    <citation type="submission" date="2018-07" db="EMBL/GenBank/DDBJ databases">
        <title>Genomic Encyclopedia of Type Strains, Phase III (KMG-III): the genomes of soil and plant-associated and newly described type strains.</title>
        <authorList>
            <person name="Whitman W."/>
        </authorList>
    </citation>
    <scope>NUCLEOTIDE SEQUENCE [LARGE SCALE GENOMIC DNA]</scope>
    <source>
        <strain evidence="1 2">CECT 7506</strain>
    </source>
</reference>
<protein>
    <submittedName>
        <fullName evidence="1">Alpha-D-ribose 1-methylphosphonate 5-triphosphate synthase subunit PhnH</fullName>
    </submittedName>
</protein>
<sequence>MPSAKEQVFDRIHDTQFIYRTLLEAMSRPGHVSSIAPACGKLELADPAHKIVTGLALTLLDGEVSFSISMKRGGELEDSIRKQTFSQVQPSEKADYIFADGSGDEDYIRELMSSVRTGTLLAPEAGATLFLMVDHFNNENTVTDQWTLSGPGIMETRTLSVSGISKEWMTERARVNAEYPMGVDMVLFTPGGQMTALMRTTKVRGVGI</sequence>
<keyword evidence="2" id="KW-1185">Reference proteome</keyword>
<evidence type="ECO:0000313" key="1">
    <source>
        <dbReference type="EMBL" id="RCW51724.1"/>
    </source>
</evidence>
<comment type="caution">
    <text evidence="1">The sequence shown here is derived from an EMBL/GenBank/DDBJ whole genome shotgun (WGS) entry which is preliminary data.</text>
</comment>
<dbReference type="InterPro" id="IPR038058">
    <property type="entry name" value="PhnH-like_sp"/>
</dbReference>
<proteinExistence type="predicted"/>
<dbReference type="NCBIfam" id="TIGR03292">
    <property type="entry name" value="PhnH_redo"/>
    <property type="match status" value="1"/>
</dbReference>